<evidence type="ECO:0000313" key="3">
    <source>
        <dbReference type="Proteomes" id="UP000800092"/>
    </source>
</evidence>
<accession>A0A6A6HDY9</accession>
<keyword evidence="3" id="KW-1185">Reference proteome</keyword>
<name>A0A6A6HDY9_VIRVR</name>
<gene>
    <name evidence="2" type="ORF">EV356DRAFT_512951</name>
</gene>
<proteinExistence type="predicted"/>
<dbReference type="EMBL" id="ML991785">
    <property type="protein sequence ID" value="KAF2236344.1"/>
    <property type="molecule type" value="Genomic_DNA"/>
</dbReference>
<feature type="region of interest" description="Disordered" evidence="1">
    <location>
        <begin position="137"/>
        <end position="165"/>
    </location>
</feature>
<dbReference type="AlphaFoldDB" id="A0A6A6HDY9"/>
<dbReference type="Proteomes" id="UP000800092">
    <property type="component" value="Unassembled WGS sequence"/>
</dbReference>
<evidence type="ECO:0000313" key="2">
    <source>
        <dbReference type="EMBL" id="KAF2236344.1"/>
    </source>
</evidence>
<reference evidence="2" key="1">
    <citation type="journal article" date="2020" name="Stud. Mycol.">
        <title>101 Dothideomycetes genomes: a test case for predicting lifestyles and emergence of pathogens.</title>
        <authorList>
            <person name="Haridas S."/>
            <person name="Albert R."/>
            <person name="Binder M."/>
            <person name="Bloem J."/>
            <person name="Labutti K."/>
            <person name="Salamov A."/>
            <person name="Andreopoulos B."/>
            <person name="Baker S."/>
            <person name="Barry K."/>
            <person name="Bills G."/>
            <person name="Bluhm B."/>
            <person name="Cannon C."/>
            <person name="Castanera R."/>
            <person name="Culley D."/>
            <person name="Daum C."/>
            <person name="Ezra D."/>
            <person name="Gonzalez J."/>
            <person name="Henrissat B."/>
            <person name="Kuo A."/>
            <person name="Liang C."/>
            <person name="Lipzen A."/>
            <person name="Lutzoni F."/>
            <person name="Magnuson J."/>
            <person name="Mondo S."/>
            <person name="Nolan M."/>
            <person name="Ohm R."/>
            <person name="Pangilinan J."/>
            <person name="Park H.-J."/>
            <person name="Ramirez L."/>
            <person name="Alfaro M."/>
            <person name="Sun H."/>
            <person name="Tritt A."/>
            <person name="Yoshinaga Y."/>
            <person name="Zwiers L.-H."/>
            <person name="Turgeon B."/>
            <person name="Goodwin S."/>
            <person name="Spatafora J."/>
            <person name="Crous P."/>
            <person name="Grigoriev I."/>
        </authorList>
    </citation>
    <scope>NUCLEOTIDE SEQUENCE</scope>
    <source>
        <strain evidence="2">Tuck. ex Michener</strain>
    </source>
</reference>
<protein>
    <submittedName>
        <fullName evidence="2">Uncharacterized protein</fullName>
    </submittedName>
</protein>
<organism evidence="2 3">
    <name type="scientific">Viridothelium virens</name>
    <name type="common">Speckled blister lichen</name>
    <name type="synonym">Trypethelium virens</name>
    <dbReference type="NCBI Taxonomy" id="1048519"/>
    <lineage>
        <taxon>Eukaryota</taxon>
        <taxon>Fungi</taxon>
        <taxon>Dikarya</taxon>
        <taxon>Ascomycota</taxon>
        <taxon>Pezizomycotina</taxon>
        <taxon>Dothideomycetes</taxon>
        <taxon>Dothideomycetes incertae sedis</taxon>
        <taxon>Trypetheliales</taxon>
        <taxon>Trypetheliaceae</taxon>
        <taxon>Viridothelium</taxon>
    </lineage>
</organism>
<sequence>MGQLGSSPSQPQPFLRAPFWLQGREPCEQVLGRQLKRRASGRSRYRPTTLPTEPEHVRVSLRCFVPSCPAKPAVRDPNLLSSSPVVPCRRDVVSRLPSSPGSRSYPDLTRARPQLEQRGAGRLRAYCARGIPDTPGHRTDMVLAPSDMGPSTSSMRHTCIPGKYL</sequence>
<evidence type="ECO:0000256" key="1">
    <source>
        <dbReference type="SAM" id="MobiDB-lite"/>
    </source>
</evidence>